<feature type="region of interest" description="Disordered" evidence="1">
    <location>
        <begin position="1"/>
        <end position="27"/>
    </location>
</feature>
<dbReference type="Proteomes" id="UP000479710">
    <property type="component" value="Unassembled WGS sequence"/>
</dbReference>
<comment type="caution">
    <text evidence="2">The sequence shown here is derived from an EMBL/GenBank/DDBJ whole genome shotgun (WGS) entry which is preliminary data.</text>
</comment>
<reference evidence="2 3" key="1">
    <citation type="submission" date="2019-11" db="EMBL/GenBank/DDBJ databases">
        <title>Whole genome sequence of Oryza granulata.</title>
        <authorList>
            <person name="Li W."/>
        </authorList>
    </citation>
    <scope>NUCLEOTIDE SEQUENCE [LARGE SCALE GENOMIC DNA]</scope>
    <source>
        <strain evidence="3">cv. Menghai</strain>
        <tissue evidence="2">Leaf</tissue>
    </source>
</reference>
<evidence type="ECO:0000313" key="3">
    <source>
        <dbReference type="Proteomes" id="UP000479710"/>
    </source>
</evidence>
<protein>
    <submittedName>
        <fullName evidence="2">Uncharacterized protein</fullName>
    </submittedName>
</protein>
<keyword evidence="3" id="KW-1185">Reference proteome</keyword>
<dbReference type="EMBL" id="SPHZ02000004">
    <property type="protein sequence ID" value="KAF0921734.1"/>
    <property type="molecule type" value="Genomic_DNA"/>
</dbReference>
<feature type="compositionally biased region" description="Basic residues" evidence="1">
    <location>
        <begin position="11"/>
        <end position="22"/>
    </location>
</feature>
<organism evidence="2 3">
    <name type="scientific">Oryza meyeriana var. granulata</name>
    <dbReference type="NCBI Taxonomy" id="110450"/>
    <lineage>
        <taxon>Eukaryota</taxon>
        <taxon>Viridiplantae</taxon>
        <taxon>Streptophyta</taxon>
        <taxon>Embryophyta</taxon>
        <taxon>Tracheophyta</taxon>
        <taxon>Spermatophyta</taxon>
        <taxon>Magnoliopsida</taxon>
        <taxon>Liliopsida</taxon>
        <taxon>Poales</taxon>
        <taxon>Poaceae</taxon>
        <taxon>BOP clade</taxon>
        <taxon>Oryzoideae</taxon>
        <taxon>Oryzeae</taxon>
        <taxon>Oryzinae</taxon>
        <taxon>Oryza</taxon>
        <taxon>Oryza meyeriana</taxon>
    </lineage>
</organism>
<proteinExistence type="predicted"/>
<evidence type="ECO:0000313" key="2">
    <source>
        <dbReference type="EMBL" id="KAF0921734.1"/>
    </source>
</evidence>
<name>A0A6G1EBA7_9ORYZ</name>
<gene>
    <name evidence="2" type="ORF">E2562_017004</name>
</gene>
<accession>A0A6G1EBA7</accession>
<evidence type="ECO:0000256" key="1">
    <source>
        <dbReference type="SAM" id="MobiDB-lite"/>
    </source>
</evidence>
<dbReference type="AlphaFoldDB" id="A0A6G1EBA7"/>
<sequence>MQSASSGVTAHGRRLPPSRAHGHGQQLRRLGVGWSGCFGWTSLGAKMGRGGGPGGEKERIDGL</sequence>
<feature type="region of interest" description="Disordered" evidence="1">
    <location>
        <begin position="44"/>
        <end position="63"/>
    </location>
</feature>